<evidence type="ECO:0000313" key="1">
    <source>
        <dbReference type="EMBL" id="GIG52926.1"/>
    </source>
</evidence>
<comment type="caution">
    <text evidence="1">The sequence shown here is derived from an EMBL/GenBank/DDBJ whole genome shotgun (WGS) entry which is preliminary data.</text>
</comment>
<organism evidence="1 2">
    <name type="scientific">Dactylosporangium siamense</name>
    <dbReference type="NCBI Taxonomy" id="685454"/>
    <lineage>
        <taxon>Bacteria</taxon>
        <taxon>Bacillati</taxon>
        <taxon>Actinomycetota</taxon>
        <taxon>Actinomycetes</taxon>
        <taxon>Micromonosporales</taxon>
        <taxon>Micromonosporaceae</taxon>
        <taxon>Dactylosporangium</taxon>
    </lineage>
</organism>
<keyword evidence="2" id="KW-1185">Reference proteome</keyword>
<reference evidence="1" key="1">
    <citation type="submission" date="2021-01" db="EMBL/GenBank/DDBJ databases">
        <title>Whole genome shotgun sequence of Dactylosporangium siamense NBRC 106093.</title>
        <authorList>
            <person name="Komaki H."/>
            <person name="Tamura T."/>
        </authorList>
    </citation>
    <scope>NUCLEOTIDE SEQUENCE</scope>
    <source>
        <strain evidence="1">NBRC 106093</strain>
    </source>
</reference>
<dbReference type="Proteomes" id="UP000660611">
    <property type="component" value="Unassembled WGS sequence"/>
</dbReference>
<protein>
    <submittedName>
        <fullName evidence="1">Uncharacterized protein</fullName>
    </submittedName>
</protein>
<evidence type="ECO:0000313" key="2">
    <source>
        <dbReference type="Proteomes" id="UP000660611"/>
    </source>
</evidence>
<sequence>MHGDYFDGFPDDVRPEDHLVDGFPLVGQAAFWPAYFLNQSIEEQDLLCRVYSVDAESVGQMQRLLSDPRAWPRFDLDLPRGGRITVIFRNYADDPGVDYLLAAEPDGRSVRISALGGDAEGPGISWPELVSVADHGTDPREGAVRLLLLAPMLGDADADELGATARVVESLRLTGATGDLGEVARLIVAENLDFEPASWEPDDDDVNVCDGESSPRNPDGVVSLKVDELLMVSSALTP</sequence>
<gene>
    <name evidence="1" type="ORF">Dsi01nite_109670</name>
</gene>
<dbReference type="EMBL" id="BONQ01000204">
    <property type="protein sequence ID" value="GIG52926.1"/>
    <property type="molecule type" value="Genomic_DNA"/>
</dbReference>
<dbReference type="AlphaFoldDB" id="A0A919Q112"/>
<name>A0A919Q112_9ACTN</name>
<proteinExistence type="predicted"/>
<accession>A0A919Q112</accession>